<dbReference type="InParanoid" id="A0A4S2N672"/>
<gene>
    <name evidence="2" type="ORF">EX30DRAFT_337146</name>
</gene>
<feature type="compositionally biased region" description="Polar residues" evidence="1">
    <location>
        <begin position="131"/>
        <end position="146"/>
    </location>
</feature>
<dbReference type="InterPro" id="IPR013745">
    <property type="entry name" value="Bit61/PRR5"/>
</dbReference>
<dbReference type="GO" id="GO:0031932">
    <property type="term" value="C:TORC2 complex"/>
    <property type="evidence" value="ECO:0007669"/>
    <property type="project" value="TreeGrafter"/>
</dbReference>
<dbReference type="EMBL" id="ML220112">
    <property type="protein sequence ID" value="TGZ84646.1"/>
    <property type="molecule type" value="Genomic_DNA"/>
</dbReference>
<dbReference type="PANTHER" id="PTHR32428">
    <property type="entry name" value="TARGET OF RAPAMYCIN COMPLEX 2 SUBUNIT BIT61-RELATED"/>
    <property type="match status" value="1"/>
</dbReference>
<dbReference type="STRING" id="341454.A0A4S2N672"/>
<dbReference type="Proteomes" id="UP000298138">
    <property type="component" value="Unassembled WGS sequence"/>
</dbReference>
<evidence type="ECO:0000256" key="1">
    <source>
        <dbReference type="SAM" id="MobiDB-lite"/>
    </source>
</evidence>
<keyword evidence="3" id="KW-1185">Reference proteome</keyword>
<reference evidence="2 3" key="1">
    <citation type="submission" date="2019-04" db="EMBL/GenBank/DDBJ databases">
        <title>Comparative genomics and transcriptomics to analyze fruiting body development in filamentous ascomycetes.</title>
        <authorList>
            <consortium name="DOE Joint Genome Institute"/>
            <person name="Lutkenhaus R."/>
            <person name="Traeger S."/>
            <person name="Breuer J."/>
            <person name="Kuo A."/>
            <person name="Lipzen A."/>
            <person name="Pangilinan J."/>
            <person name="Dilworth D."/>
            <person name="Sandor L."/>
            <person name="Poggeler S."/>
            <person name="Barry K."/>
            <person name="Grigoriev I.V."/>
            <person name="Nowrousian M."/>
        </authorList>
    </citation>
    <scope>NUCLEOTIDE SEQUENCE [LARGE SCALE GENOMIC DNA]</scope>
    <source>
        <strain evidence="2 3">CBS 389.68</strain>
    </source>
</reference>
<feature type="compositionally biased region" description="Polar residues" evidence="1">
    <location>
        <begin position="157"/>
        <end position="169"/>
    </location>
</feature>
<dbReference type="Pfam" id="PF08539">
    <property type="entry name" value="HbrB"/>
    <property type="match status" value="1"/>
</dbReference>
<feature type="compositionally biased region" description="Low complexity" evidence="1">
    <location>
        <begin position="228"/>
        <end position="248"/>
    </location>
</feature>
<feature type="compositionally biased region" description="Polar residues" evidence="1">
    <location>
        <begin position="63"/>
        <end position="85"/>
    </location>
</feature>
<evidence type="ECO:0000313" key="2">
    <source>
        <dbReference type="EMBL" id="TGZ84646.1"/>
    </source>
</evidence>
<sequence>MSRPRRPPPPIPAAHARSPSASSASSTSSLHSNPRTVNPGFTVFPNSSTSTIKLIGPGFDSPKTPTQRAPSYSSHTPSPVPQQSARPGFFDSSLMNPQSPDYAARKRSATDPATASPVMASSLSTSASFSNEPSIHHYQQQSQQTAPIPIPPMPSVMHQQLSAPSSAPSTKKESSKMKIFSKPSRIGTPGFASSMGIDKALRPPLSPSKLPSRTSLDSRKPSFSTDHPPGYSESPPSTSSKSHSFLSRSSRKDKEKAAASALPPPPPLPAELTSSSSTHKTSFDLPSYSSAAAALHLPGSPGTADGKHPSSSGSASINASSTTLLPGVTTESTDDPFPYIRSQILPLFSAALMDAPIEHLNAACRIWIRRYIERRNPIGLLTEFREVLEMGMRSIDPSLIATATEDDLVPRLVDIWGEVFSFTTPYLEAVFLPLQMEFKGCGPLLASRDAREFWGLLDHSSAPTSNDADAIHAAALHLDTRRLVLLAFRDSVILPLIDKLRIVFSRLRMDFSVSQRQATEVQARMLQCVSVLVGCQTGDAKQKEMEALAGILKLNWLGRGRTGRNRKGFVGVRMARGEVGV</sequence>
<feature type="region of interest" description="Disordered" evidence="1">
    <location>
        <begin position="1"/>
        <end position="318"/>
    </location>
</feature>
<dbReference type="PANTHER" id="PTHR32428:SF2">
    <property type="entry name" value="TARGET OF RAPAMYCIN COMPLEX 2 SUBUNIT BIT61-RELATED"/>
    <property type="match status" value="1"/>
</dbReference>
<name>A0A4S2N672_9PEZI</name>
<dbReference type="GO" id="GO:0038203">
    <property type="term" value="P:TORC2 signaling"/>
    <property type="evidence" value="ECO:0007669"/>
    <property type="project" value="TreeGrafter"/>
</dbReference>
<evidence type="ECO:0000313" key="3">
    <source>
        <dbReference type="Proteomes" id="UP000298138"/>
    </source>
</evidence>
<proteinExistence type="predicted"/>
<accession>A0A4S2N672</accession>
<dbReference type="OrthoDB" id="2290221at2759"/>
<protein>
    <submittedName>
        <fullName evidence="2">HbrB-domain-containing protein</fullName>
    </submittedName>
</protein>
<feature type="compositionally biased region" description="Low complexity" evidence="1">
    <location>
        <begin position="13"/>
        <end position="29"/>
    </location>
</feature>
<organism evidence="2 3">
    <name type="scientific">Ascodesmis nigricans</name>
    <dbReference type="NCBI Taxonomy" id="341454"/>
    <lineage>
        <taxon>Eukaryota</taxon>
        <taxon>Fungi</taxon>
        <taxon>Dikarya</taxon>
        <taxon>Ascomycota</taxon>
        <taxon>Pezizomycotina</taxon>
        <taxon>Pezizomycetes</taxon>
        <taxon>Pezizales</taxon>
        <taxon>Ascodesmidaceae</taxon>
        <taxon>Ascodesmis</taxon>
    </lineage>
</organism>
<dbReference type="AlphaFoldDB" id="A0A4S2N672"/>
<feature type="compositionally biased region" description="Low complexity" evidence="1">
    <location>
        <begin position="115"/>
        <end position="130"/>
    </location>
</feature>